<name>A0ABZ2K584_9BACT</name>
<dbReference type="Proteomes" id="UP001379533">
    <property type="component" value="Chromosome"/>
</dbReference>
<proteinExistence type="predicted"/>
<dbReference type="EMBL" id="CP089982">
    <property type="protein sequence ID" value="WXA93229.1"/>
    <property type="molecule type" value="Genomic_DNA"/>
</dbReference>
<feature type="chain" id="PRO_5046763781" evidence="1">
    <location>
        <begin position="18"/>
        <end position="87"/>
    </location>
</feature>
<accession>A0ABZ2K584</accession>
<keyword evidence="1" id="KW-0732">Signal</keyword>
<dbReference type="RefSeq" id="WP_394843827.1">
    <property type="nucleotide sequence ID" value="NZ_CP089982.1"/>
</dbReference>
<dbReference type="Pfam" id="PF08308">
    <property type="entry name" value="PEGA"/>
    <property type="match status" value="1"/>
</dbReference>
<evidence type="ECO:0000259" key="2">
    <source>
        <dbReference type="Pfam" id="PF08308"/>
    </source>
</evidence>
<reference evidence="3 4" key="1">
    <citation type="submission" date="2021-12" db="EMBL/GenBank/DDBJ databases">
        <title>Discovery of the Pendulisporaceae a myxobacterial family with distinct sporulation behavior and unique specialized metabolism.</title>
        <authorList>
            <person name="Garcia R."/>
            <person name="Popoff A."/>
            <person name="Bader C.D."/>
            <person name="Loehr J."/>
            <person name="Walesch S."/>
            <person name="Walt C."/>
            <person name="Boldt J."/>
            <person name="Bunk B."/>
            <person name="Haeckl F.J.F.P.J."/>
            <person name="Gunesch A.P."/>
            <person name="Birkelbach J."/>
            <person name="Nuebel U."/>
            <person name="Pietschmann T."/>
            <person name="Bach T."/>
            <person name="Mueller R."/>
        </authorList>
    </citation>
    <scope>NUCLEOTIDE SEQUENCE [LARGE SCALE GENOMIC DNA]</scope>
    <source>
        <strain evidence="3 4">MSr12523</strain>
    </source>
</reference>
<sequence length="87" mass="8921">MAALGALLAVAAVPVAAAQTAEGFLTVSSTPPAKVIIDDKDSGRSTPVENLRLPVGDHKLTLVNGNVKRTLGFTITAGQTTRLKIAL</sequence>
<feature type="signal peptide" evidence="1">
    <location>
        <begin position="1"/>
        <end position="17"/>
    </location>
</feature>
<evidence type="ECO:0000313" key="3">
    <source>
        <dbReference type="EMBL" id="WXA93229.1"/>
    </source>
</evidence>
<protein>
    <submittedName>
        <fullName evidence="3">PEGA domain-containing protein</fullName>
    </submittedName>
</protein>
<evidence type="ECO:0000313" key="4">
    <source>
        <dbReference type="Proteomes" id="UP001379533"/>
    </source>
</evidence>
<keyword evidence="4" id="KW-1185">Reference proteome</keyword>
<evidence type="ECO:0000256" key="1">
    <source>
        <dbReference type="SAM" id="SignalP"/>
    </source>
</evidence>
<organism evidence="3 4">
    <name type="scientific">Pendulispora brunnea</name>
    <dbReference type="NCBI Taxonomy" id="2905690"/>
    <lineage>
        <taxon>Bacteria</taxon>
        <taxon>Pseudomonadati</taxon>
        <taxon>Myxococcota</taxon>
        <taxon>Myxococcia</taxon>
        <taxon>Myxococcales</taxon>
        <taxon>Sorangiineae</taxon>
        <taxon>Pendulisporaceae</taxon>
        <taxon>Pendulispora</taxon>
    </lineage>
</organism>
<feature type="domain" description="PEGA" evidence="2">
    <location>
        <begin position="24"/>
        <end position="87"/>
    </location>
</feature>
<gene>
    <name evidence="3" type="ORF">LZC95_43100</name>
</gene>
<dbReference type="InterPro" id="IPR013229">
    <property type="entry name" value="PEGA"/>
</dbReference>